<dbReference type="InterPro" id="IPR041796">
    <property type="entry name" value="Mre11_N"/>
</dbReference>
<accession>A0ABM7YMR5</accession>
<keyword evidence="1" id="KW-0378">Hydrolase</keyword>
<dbReference type="InterPro" id="IPR029052">
    <property type="entry name" value="Metallo-depent_PP-like"/>
</dbReference>
<dbReference type="Pfam" id="PF00149">
    <property type="entry name" value="Metallophos"/>
    <property type="match status" value="1"/>
</dbReference>
<proteinExistence type="predicted"/>
<dbReference type="Gene3D" id="3.60.21.10">
    <property type="match status" value="1"/>
</dbReference>
<gene>
    <name evidence="3" type="ORF">CATMQ487_27390</name>
</gene>
<reference evidence="3" key="1">
    <citation type="submission" date="2022-04" db="EMBL/GenBank/DDBJ databases">
        <title>Whole genome sequence of Sphaerotilus sp. FB-5.</title>
        <authorList>
            <person name="Takeda M."/>
            <person name="Narihara S."/>
            <person name="Akimoto M."/>
            <person name="Akimoto R."/>
            <person name="Nishiyashiki S."/>
            <person name="Murakami T."/>
        </authorList>
    </citation>
    <scope>NUCLEOTIDE SEQUENCE</scope>
    <source>
        <strain evidence="3">FB-5</strain>
    </source>
</reference>
<dbReference type="InterPro" id="IPR050535">
    <property type="entry name" value="DNA_Repair-Maintenance_Comp"/>
</dbReference>
<protein>
    <submittedName>
        <fullName evidence="3">Metallophosphoesterase</fullName>
    </submittedName>
</protein>
<evidence type="ECO:0000259" key="2">
    <source>
        <dbReference type="Pfam" id="PF00149"/>
    </source>
</evidence>
<evidence type="ECO:0000313" key="3">
    <source>
        <dbReference type="EMBL" id="BDI05769.1"/>
    </source>
</evidence>
<dbReference type="InterPro" id="IPR014576">
    <property type="entry name" value="Pesterase_YhaO"/>
</dbReference>
<keyword evidence="4" id="KW-1185">Reference proteome</keyword>
<dbReference type="PANTHER" id="PTHR30337:SF7">
    <property type="entry name" value="PHOSPHOESTERASE"/>
    <property type="match status" value="1"/>
</dbReference>
<dbReference type="PANTHER" id="PTHR30337">
    <property type="entry name" value="COMPONENT OF ATP-DEPENDENT DSDNA EXONUCLEASE"/>
    <property type="match status" value="1"/>
</dbReference>
<name>A0ABM7YMR5_9BURK</name>
<dbReference type="SUPFAM" id="SSF56300">
    <property type="entry name" value="Metallo-dependent phosphatases"/>
    <property type="match status" value="1"/>
</dbReference>
<organism evidence="3 4">
    <name type="scientific">Sphaerotilus microaerophilus</name>
    <dbReference type="NCBI Taxonomy" id="2914710"/>
    <lineage>
        <taxon>Bacteria</taxon>
        <taxon>Pseudomonadati</taxon>
        <taxon>Pseudomonadota</taxon>
        <taxon>Betaproteobacteria</taxon>
        <taxon>Burkholderiales</taxon>
        <taxon>Sphaerotilaceae</taxon>
        <taxon>Sphaerotilus</taxon>
    </lineage>
</organism>
<sequence length="426" mass="46599">MRFIHTADIHLDSPLHGLSAYPDAPAEQLRGATREAFRQLISVAIEERVDFVVIAGDLYDGDWPDFNTGLFFCAEMGRLQRAGIPAFVLFGNHDAESQMTRSLRLPDNVRRFSASECEVHTIEALKVALHGRSFKKRDTPENLLASYGPAIRGYVNIGVLHTALEGHVDHASYAPCTLEQLHAQGYDYWALGHVHEHQVWTGRSTICFPGNLQGRSIRETGRRGAVMVTIDGDGPPQVERLFVDVLRWEHLDLDVSACEDLDAVGRATGQGLARLLECDAQVPRAVRVTLRGESAAHGELFQRGGELRAHVLAEIAALGPERLWLEKVKLATRAPAPADTLDALDAAAPSALLGADALADLQALLAEARHDDALLKELRDDFAQMLGKAPDLANELPLLRQVREGDLSALFDAVLPGLLARLAARE</sequence>
<dbReference type="Proteomes" id="UP001057498">
    <property type="component" value="Chromosome"/>
</dbReference>
<dbReference type="EMBL" id="AP025730">
    <property type="protein sequence ID" value="BDI05769.1"/>
    <property type="molecule type" value="Genomic_DNA"/>
</dbReference>
<dbReference type="PIRSF" id="PIRSF033091">
    <property type="entry name" value="Pesterase_YhaO"/>
    <property type="match status" value="1"/>
</dbReference>
<evidence type="ECO:0000313" key="4">
    <source>
        <dbReference type="Proteomes" id="UP001057498"/>
    </source>
</evidence>
<dbReference type="RefSeq" id="WP_251969122.1">
    <property type="nucleotide sequence ID" value="NZ_AP025730.1"/>
</dbReference>
<evidence type="ECO:0000256" key="1">
    <source>
        <dbReference type="ARBA" id="ARBA00022801"/>
    </source>
</evidence>
<dbReference type="CDD" id="cd00840">
    <property type="entry name" value="MPP_Mre11_N"/>
    <property type="match status" value="1"/>
</dbReference>
<dbReference type="InterPro" id="IPR004843">
    <property type="entry name" value="Calcineurin-like_PHP"/>
</dbReference>
<feature type="domain" description="Calcineurin-like phosphoesterase" evidence="2">
    <location>
        <begin position="1"/>
        <end position="196"/>
    </location>
</feature>